<proteinExistence type="predicted"/>
<dbReference type="EMBL" id="CAJOBB010024402">
    <property type="protein sequence ID" value="CAF4400474.1"/>
    <property type="molecule type" value="Genomic_DNA"/>
</dbReference>
<accession>A0A820P9W8</accession>
<name>A0A820P9W8_9BILA</name>
<feature type="compositionally biased region" description="Low complexity" evidence="1">
    <location>
        <begin position="29"/>
        <end position="42"/>
    </location>
</feature>
<evidence type="ECO:0000313" key="2">
    <source>
        <dbReference type="EMBL" id="CAF4400474.1"/>
    </source>
</evidence>
<comment type="caution">
    <text evidence="2">The sequence shown here is derived from an EMBL/GenBank/DDBJ whole genome shotgun (WGS) entry which is preliminary data.</text>
</comment>
<sequence length="105" mass="11935">MNYQQISQQPTTVGPLYSNSAPYGMQTLNGQQMNHQQSGQQSTTAGPVCLNTTPTGIKIYIKSHPRKAFRPRMEKESINTLHYLHCEKNSADVYPSIHISDTWRR</sequence>
<evidence type="ECO:0000256" key="1">
    <source>
        <dbReference type="SAM" id="MobiDB-lite"/>
    </source>
</evidence>
<protein>
    <submittedName>
        <fullName evidence="2">Uncharacterized protein</fullName>
    </submittedName>
</protein>
<dbReference type="AlphaFoldDB" id="A0A820P9W8"/>
<evidence type="ECO:0000313" key="3">
    <source>
        <dbReference type="Proteomes" id="UP000663868"/>
    </source>
</evidence>
<dbReference type="Proteomes" id="UP000663868">
    <property type="component" value="Unassembled WGS sequence"/>
</dbReference>
<feature type="non-terminal residue" evidence="2">
    <location>
        <position position="105"/>
    </location>
</feature>
<reference evidence="2" key="1">
    <citation type="submission" date="2021-02" db="EMBL/GenBank/DDBJ databases">
        <authorList>
            <person name="Nowell W R."/>
        </authorList>
    </citation>
    <scope>NUCLEOTIDE SEQUENCE</scope>
</reference>
<organism evidence="2 3">
    <name type="scientific">Adineta steineri</name>
    <dbReference type="NCBI Taxonomy" id="433720"/>
    <lineage>
        <taxon>Eukaryota</taxon>
        <taxon>Metazoa</taxon>
        <taxon>Spiralia</taxon>
        <taxon>Gnathifera</taxon>
        <taxon>Rotifera</taxon>
        <taxon>Eurotatoria</taxon>
        <taxon>Bdelloidea</taxon>
        <taxon>Adinetida</taxon>
        <taxon>Adinetidae</taxon>
        <taxon>Adineta</taxon>
    </lineage>
</organism>
<feature type="region of interest" description="Disordered" evidence="1">
    <location>
        <begin position="1"/>
        <end position="48"/>
    </location>
</feature>
<gene>
    <name evidence="2" type="ORF">KXQ929_LOCUS50993</name>
</gene>
<feature type="compositionally biased region" description="Polar residues" evidence="1">
    <location>
        <begin position="1"/>
        <end position="21"/>
    </location>
</feature>